<dbReference type="AlphaFoldDB" id="A0A8S4D9C5"/>
<gene>
    <name evidence="1" type="ORF">PLXY2_LOCUS1417</name>
</gene>
<name>A0A8S4D9C5_PLUXY</name>
<dbReference type="Proteomes" id="UP000653454">
    <property type="component" value="Unassembled WGS sequence"/>
</dbReference>
<accession>A0A8S4D9C5</accession>
<dbReference type="EMBL" id="CAJHNJ030000003">
    <property type="protein sequence ID" value="CAG9094578.1"/>
    <property type="molecule type" value="Genomic_DNA"/>
</dbReference>
<evidence type="ECO:0000313" key="2">
    <source>
        <dbReference type="Proteomes" id="UP000653454"/>
    </source>
</evidence>
<reference evidence="1" key="1">
    <citation type="submission" date="2020-11" db="EMBL/GenBank/DDBJ databases">
        <authorList>
            <person name="Whiteford S."/>
        </authorList>
    </citation>
    <scope>NUCLEOTIDE SEQUENCE</scope>
</reference>
<protein>
    <submittedName>
        <fullName evidence="1">(diamondback moth) hypothetical protein</fullName>
    </submittedName>
</protein>
<comment type="caution">
    <text evidence="1">The sequence shown here is derived from an EMBL/GenBank/DDBJ whole genome shotgun (WGS) entry which is preliminary data.</text>
</comment>
<proteinExistence type="predicted"/>
<evidence type="ECO:0000313" key="1">
    <source>
        <dbReference type="EMBL" id="CAG9094578.1"/>
    </source>
</evidence>
<sequence length="52" mass="5335">MPIYYGGYPGGPDAGGYCLFSYRCCNPSIGGCGHWPPLPGANCGPPCPGPRC</sequence>
<organism evidence="1 2">
    <name type="scientific">Plutella xylostella</name>
    <name type="common">Diamondback moth</name>
    <name type="synonym">Plutella maculipennis</name>
    <dbReference type="NCBI Taxonomy" id="51655"/>
    <lineage>
        <taxon>Eukaryota</taxon>
        <taxon>Metazoa</taxon>
        <taxon>Ecdysozoa</taxon>
        <taxon>Arthropoda</taxon>
        <taxon>Hexapoda</taxon>
        <taxon>Insecta</taxon>
        <taxon>Pterygota</taxon>
        <taxon>Neoptera</taxon>
        <taxon>Endopterygota</taxon>
        <taxon>Lepidoptera</taxon>
        <taxon>Glossata</taxon>
        <taxon>Ditrysia</taxon>
        <taxon>Yponomeutoidea</taxon>
        <taxon>Plutellidae</taxon>
        <taxon>Plutella</taxon>
    </lineage>
</organism>
<keyword evidence="2" id="KW-1185">Reference proteome</keyword>